<comment type="caution">
    <text evidence="2">The sequence shown here is derived from an EMBL/GenBank/DDBJ whole genome shotgun (WGS) entry which is preliminary data.</text>
</comment>
<reference evidence="2 3" key="1">
    <citation type="submission" date="2020-04" db="EMBL/GenBank/DDBJ databases">
        <title>Sequencing and Assembly of C. fimi.</title>
        <authorList>
            <person name="Ramsey A.R."/>
        </authorList>
    </citation>
    <scope>NUCLEOTIDE SEQUENCE [LARGE SCALE GENOMIC DNA]</scope>
    <source>
        <strain evidence="2 3">SB</strain>
    </source>
</reference>
<evidence type="ECO:0000259" key="1">
    <source>
        <dbReference type="Pfam" id="PF08940"/>
    </source>
</evidence>
<feature type="domain" description="DUF1918" evidence="1">
    <location>
        <begin position="1"/>
        <end position="57"/>
    </location>
</feature>
<proteinExistence type="predicted"/>
<name>A0A7Y0M0T7_CELFI</name>
<dbReference type="Proteomes" id="UP000562124">
    <property type="component" value="Unassembled WGS sequence"/>
</dbReference>
<organism evidence="2 3">
    <name type="scientific">Cellulomonas fimi</name>
    <dbReference type="NCBI Taxonomy" id="1708"/>
    <lineage>
        <taxon>Bacteria</taxon>
        <taxon>Bacillati</taxon>
        <taxon>Actinomycetota</taxon>
        <taxon>Actinomycetes</taxon>
        <taxon>Micrococcales</taxon>
        <taxon>Cellulomonadaceae</taxon>
        <taxon>Cellulomonas</taxon>
    </lineage>
</organism>
<evidence type="ECO:0000313" key="2">
    <source>
        <dbReference type="EMBL" id="NMR21685.1"/>
    </source>
</evidence>
<dbReference type="RefSeq" id="WP_169326049.1">
    <property type="nucleotide sequence ID" value="NZ_JABCJJ010000051.1"/>
</dbReference>
<dbReference type="AlphaFoldDB" id="A0A7Y0M0T7"/>
<protein>
    <submittedName>
        <fullName evidence="2">DUF1918 domain-containing protein</fullName>
    </submittedName>
</protein>
<dbReference type="Pfam" id="PF08940">
    <property type="entry name" value="DUF1918"/>
    <property type="match status" value="1"/>
</dbReference>
<dbReference type="SUPFAM" id="SSF50118">
    <property type="entry name" value="Cell growth inhibitor/plasmid maintenance toxic component"/>
    <property type="match status" value="1"/>
</dbReference>
<sequence length="65" mass="6980">MRASIGDRLHVHSRSVGQTPQLAEVVEVQGDDGAPPYRVRYENGHEALIFPGPDCTVEHASSAAP</sequence>
<gene>
    <name evidence="2" type="ORF">HIR71_15935</name>
</gene>
<keyword evidence="3" id="KW-1185">Reference proteome</keyword>
<accession>A0A7Y0M0T7</accession>
<dbReference type="Gene3D" id="2.30.30.440">
    <property type="entry name" value="Domain of unknown function DUF1918"/>
    <property type="match status" value="1"/>
</dbReference>
<dbReference type="EMBL" id="JABCJJ010000051">
    <property type="protein sequence ID" value="NMR21685.1"/>
    <property type="molecule type" value="Genomic_DNA"/>
</dbReference>
<evidence type="ECO:0000313" key="3">
    <source>
        <dbReference type="Proteomes" id="UP000562124"/>
    </source>
</evidence>
<dbReference type="InterPro" id="IPR015035">
    <property type="entry name" value="DUF1918"/>
</dbReference>